<evidence type="ECO:0000256" key="1">
    <source>
        <dbReference type="ARBA" id="ARBA00000085"/>
    </source>
</evidence>
<dbReference type="PANTHER" id="PTHR43304:SF1">
    <property type="entry name" value="PAC DOMAIN-CONTAINING PROTEIN"/>
    <property type="match status" value="1"/>
</dbReference>
<dbReference type="GO" id="GO:0000155">
    <property type="term" value="F:phosphorelay sensor kinase activity"/>
    <property type="evidence" value="ECO:0007669"/>
    <property type="project" value="InterPro"/>
</dbReference>
<dbReference type="SUPFAM" id="SSF55781">
    <property type="entry name" value="GAF domain-like"/>
    <property type="match status" value="1"/>
</dbReference>
<keyword evidence="5" id="KW-0418">Kinase</keyword>
<keyword evidence="4" id="KW-0808">Transferase</keyword>
<dbReference type="SMART" id="SM00388">
    <property type="entry name" value="HisKA"/>
    <property type="match status" value="1"/>
</dbReference>
<dbReference type="SMART" id="SM00065">
    <property type="entry name" value="GAF"/>
    <property type="match status" value="1"/>
</dbReference>
<evidence type="ECO:0000313" key="12">
    <source>
        <dbReference type="EMBL" id="ATB27170.1"/>
    </source>
</evidence>
<dbReference type="Gene3D" id="3.30.450.20">
    <property type="entry name" value="PAS domain"/>
    <property type="match status" value="3"/>
</dbReference>
<evidence type="ECO:0000259" key="9">
    <source>
        <dbReference type="PROSITE" id="PS50110"/>
    </source>
</evidence>
<dbReference type="AlphaFoldDB" id="A0A250I7J9"/>
<dbReference type="InterPro" id="IPR003661">
    <property type="entry name" value="HisK_dim/P_dom"/>
</dbReference>
<dbReference type="Gene3D" id="3.30.450.40">
    <property type="match status" value="1"/>
</dbReference>
<evidence type="ECO:0000256" key="2">
    <source>
        <dbReference type="ARBA" id="ARBA00012438"/>
    </source>
</evidence>
<dbReference type="FunFam" id="1.10.287.130:FF:000070">
    <property type="entry name" value="Histidine kinase sensor protein"/>
    <property type="match status" value="1"/>
</dbReference>
<dbReference type="EMBL" id="CP022163">
    <property type="protein sequence ID" value="ATB27170.1"/>
    <property type="molecule type" value="Genomic_DNA"/>
</dbReference>
<feature type="domain" description="PAS" evidence="10">
    <location>
        <begin position="172"/>
        <end position="243"/>
    </location>
</feature>
<feature type="domain" description="PAS" evidence="10">
    <location>
        <begin position="621"/>
        <end position="691"/>
    </location>
</feature>
<dbReference type="InterPro" id="IPR011006">
    <property type="entry name" value="CheY-like_superfamily"/>
</dbReference>
<dbReference type="PROSITE" id="PS50110">
    <property type="entry name" value="RESPONSE_REGULATORY"/>
    <property type="match status" value="1"/>
</dbReference>
<dbReference type="InterPro" id="IPR005467">
    <property type="entry name" value="His_kinase_dom"/>
</dbReference>
<dbReference type="Pfam" id="PF08448">
    <property type="entry name" value="PAS_4"/>
    <property type="match status" value="1"/>
</dbReference>
<dbReference type="InterPro" id="IPR035965">
    <property type="entry name" value="PAS-like_dom_sf"/>
</dbReference>
<dbReference type="SUPFAM" id="SSF55785">
    <property type="entry name" value="PYP-like sensor domain (PAS domain)"/>
    <property type="match status" value="3"/>
</dbReference>
<dbReference type="Pfam" id="PF08447">
    <property type="entry name" value="PAS_3"/>
    <property type="match status" value="2"/>
</dbReference>
<feature type="domain" description="Response regulatory" evidence="9">
    <location>
        <begin position="11"/>
        <end position="128"/>
    </location>
</feature>
<dbReference type="InterPro" id="IPR001789">
    <property type="entry name" value="Sig_transdc_resp-reg_receiver"/>
</dbReference>
<dbReference type="InterPro" id="IPR036890">
    <property type="entry name" value="HATPase_C_sf"/>
</dbReference>
<dbReference type="NCBIfam" id="TIGR00229">
    <property type="entry name" value="sensory_box"/>
    <property type="match status" value="1"/>
</dbReference>
<dbReference type="InterPro" id="IPR004358">
    <property type="entry name" value="Sig_transdc_His_kin-like_C"/>
</dbReference>
<evidence type="ECO:0000259" key="11">
    <source>
        <dbReference type="PROSITE" id="PS50113"/>
    </source>
</evidence>
<accession>A0A250I7J9</accession>
<dbReference type="PRINTS" id="PR00344">
    <property type="entry name" value="BCTRLSENSOR"/>
</dbReference>
<dbReference type="InterPro" id="IPR000700">
    <property type="entry name" value="PAS-assoc_C"/>
</dbReference>
<dbReference type="SMART" id="SM00086">
    <property type="entry name" value="PAC"/>
    <property type="match status" value="3"/>
</dbReference>
<evidence type="ECO:0000256" key="3">
    <source>
        <dbReference type="ARBA" id="ARBA00022553"/>
    </source>
</evidence>
<dbReference type="Gene3D" id="3.40.50.2300">
    <property type="match status" value="1"/>
</dbReference>
<evidence type="ECO:0000256" key="7">
    <source>
        <dbReference type="SAM" id="Coils"/>
    </source>
</evidence>
<evidence type="ECO:0000313" key="13">
    <source>
        <dbReference type="Proteomes" id="UP000217289"/>
    </source>
</evidence>
<evidence type="ECO:0000259" key="10">
    <source>
        <dbReference type="PROSITE" id="PS50112"/>
    </source>
</evidence>
<organism evidence="12 13">
    <name type="scientific">Melittangium boletus DSM 14713</name>
    <dbReference type="NCBI Taxonomy" id="1294270"/>
    <lineage>
        <taxon>Bacteria</taxon>
        <taxon>Pseudomonadati</taxon>
        <taxon>Myxococcota</taxon>
        <taxon>Myxococcia</taxon>
        <taxon>Myxococcales</taxon>
        <taxon>Cystobacterineae</taxon>
        <taxon>Archangiaceae</taxon>
        <taxon>Melittangium</taxon>
    </lineage>
</organism>
<dbReference type="InterPro" id="IPR036097">
    <property type="entry name" value="HisK_dim/P_sf"/>
</dbReference>
<protein>
    <recommendedName>
        <fullName evidence="2">histidine kinase</fullName>
        <ecNumber evidence="2">2.7.13.3</ecNumber>
    </recommendedName>
</protein>
<dbReference type="OrthoDB" id="5524356at2"/>
<feature type="domain" description="PAC" evidence="11">
    <location>
        <begin position="248"/>
        <end position="300"/>
    </location>
</feature>
<dbReference type="Pfam" id="PF13185">
    <property type="entry name" value="GAF_2"/>
    <property type="match status" value="1"/>
</dbReference>
<dbReference type="SMART" id="SM00448">
    <property type="entry name" value="REC"/>
    <property type="match status" value="1"/>
</dbReference>
<feature type="domain" description="Histidine kinase" evidence="8">
    <location>
        <begin position="782"/>
        <end position="996"/>
    </location>
</feature>
<proteinExistence type="predicted"/>
<dbReference type="SMART" id="SM00091">
    <property type="entry name" value="PAS"/>
    <property type="match status" value="2"/>
</dbReference>
<dbReference type="InterPro" id="IPR013655">
    <property type="entry name" value="PAS_fold_3"/>
</dbReference>
<evidence type="ECO:0000259" key="8">
    <source>
        <dbReference type="PROSITE" id="PS50109"/>
    </source>
</evidence>
<dbReference type="KEGG" id="mbd:MEBOL_000608"/>
<dbReference type="InterPro" id="IPR052162">
    <property type="entry name" value="Sensor_kinase/Photoreceptor"/>
</dbReference>
<dbReference type="Gene3D" id="1.10.287.130">
    <property type="match status" value="1"/>
</dbReference>
<name>A0A250I7J9_9BACT</name>
<dbReference type="Pfam" id="PF00072">
    <property type="entry name" value="Response_reg"/>
    <property type="match status" value="1"/>
</dbReference>
<dbReference type="CDD" id="cd00130">
    <property type="entry name" value="PAS"/>
    <property type="match status" value="1"/>
</dbReference>
<comment type="catalytic activity">
    <reaction evidence="1">
        <text>ATP + protein L-histidine = ADP + protein N-phospho-L-histidine.</text>
        <dbReference type="EC" id="2.7.13.3"/>
    </reaction>
</comment>
<feature type="domain" description="PAC" evidence="11">
    <location>
        <begin position="560"/>
        <end position="613"/>
    </location>
</feature>
<dbReference type="SMART" id="SM00387">
    <property type="entry name" value="HATPase_c"/>
    <property type="match status" value="1"/>
</dbReference>
<dbReference type="SUPFAM" id="SSF52172">
    <property type="entry name" value="CheY-like"/>
    <property type="match status" value="1"/>
</dbReference>
<evidence type="ECO:0000256" key="5">
    <source>
        <dbReference type="ARBA" id="ARBA00022777"/>
    </source>
</evidence>
<dbReference type="PROSITE" id="PS50113">
    <property type="entry name" value="PAC"/>
    <property type="match status" value="3"/>
</dbReference>
<dbReference type="Pfam" id="PF00512">
    <property type="entry name" value="HisKA"/>
    <property type="match status" value="1"/>
</dbReference>
<feature type="domain" description="PAC" evidence="11">
    <location>
        <begin position="694"/>
        <end position="746"/>
    </location>
</feature>
<dbReference type="RefSeq" id="WP_095976013.1">
    <property type="nucleotide sequence ID" value="NZ_CP022163.1"/>
</dbReference>
<dbReference type="Pfam" id="PF02518">
    <property type="entry name" value="HATPase_c"/>
    <property type="match status" value="1"/>
</dbReference>
<dbReference type="Proteomes" id="UP000217289">
    <property type="component" value="Chromosome"/>
</dbReference>
<dbReference type="SUPFAM" id="SSF55874">
    <property type="entry name" value="ATPase domain of HSP90 chaperone/DNA topoisomerase II/histidine kinase"/>
    <property type="match status" value="1"/>
</dbReference>
<dbReference type="PROSITE" id="PS50112">
    <property type="entry name" value="PAS"/>
    <property type="match status" value="2"/>
</dbReference>
<dbReference type="PANTHER" id="PTHR43304">
    <property type="entry name" value="PHYTOCHROME-LIKE PROTEIN CPH1"/>
    <property type="match status" value="1"/>
</dbReference>
<feature type="coiled-coil region" evidence="7">
    <location>
        <begin position="604"/>
        <end position="631"/>
    </location>
</feature>
<dbReference type="InterPro" id="IPR000014">
    <property type="entry name" value="PAS"/>
</dbReference>
<keyword evidence="13" id="KW-1185">Reference proteome</keyword>
<dbReference type="CDD" id="cd00156">
    <property type="entry name" value="REC"/>
    <property type="match status" value="1"/>
</dbReference>
<dbReference type="InterPro" id="IPR001610">
    <property type="entry name" value="PAC"/>
</dbReference>
<dbReference type="Gene3D" id="3.30.565.10">
    <property type="entry name" value="Histidine kinase-like ATPase, C-terminal domain"/>
    <property type="match status" value="1"/>
</dbReference>
<reference evidence="12 13" key="1">
    <citation type="submission" date="2017-06" db="EMBL/GenBank/DDBJ databases">
        <authorList>
            <person name="Kim H.J."/>
            <person name="Triplett B.A."/>
        </authorList>
    </citation>
    <scope>NUCLEOTIDE SEQUENCE [LARGE SCALE GENOMIC DNA]</scope>
    <source>
        <strain evidence="12 13">DSM 14713</strain>
    </source>
</reference>
<dbReference type="SUPFAM" id="SSF47384">
    <property type="entry name" value="Homodimeric domain of signal transducing histidine kinase"/>
    <property type="match status" value="1"/>
</dbReference>
<dbReference type="EC" id="2.7.13.3" evidence="2"/>
<evidence type="ECO:0000256" key="4">
    <source>
        <dbReference type="ARBA" id="ARBA00022679"/>
    </source>
</evidence>
<dbReference type="PROSITE" id="PS50109">
    <property type="entry name" value="HIS_KIN"/>
    <property type="match status" value="1"/>
</dbReference>
<sequence length="997" mass="113279">MPSIVETPRPCVLLVDDDHAHLAALEALLAPLGQRWVRADSGREALRCVLEEDFAVILLDVHLGDMSGLAVLESLRERERTRRTPVLLMTDADADPEEALRGYERGAVDCLTWPLVPQVVRAKVGVFVELWRAGHPSRLQEEEPREPDSLVRRREERLEAELRSRTEALNSSEERLRLAVSATALGTWDFNPVTRELRWDARCKELLGVAPDVDVTYELFISRVRPEDREASHAAVERSLDPRGTGHYDMEYRSVAEPGQEPRWLRATGRAYFEQGRAVRFIGTLRDVSVYKLAEEERSRLLAEARHRAEQLRGLTEASVALHSAEGLSPMLTLLAERARDVVGAHQCVVSLSEGAKWEQVIIAVSLSDKYAAWREYASRPDGSGIYSEVCRTNRPLRLTQAELEAHPAWKGFGAHASEHPPMRGWLAVPLVNREGHHLGLIQLSDKTRGEFSGEDEAVVVQLAQIASVAVENKRLYELARTQRRNLLAAFMQLPEPLSVMKGPDFVYEMVNTSFQRSVGERAVVGLPARQVLPELEGQRYFEPMERVYHEGVSIQLSEVALRWRTLPEPTPREGFFNISYQPLRDMDGRVEGIISVAFDVTEQVRARREVEALAERLSQSEKKLRALANSMPQLAWISDSEGQVLWYNDRWYEYTGSTPEEMLAGKWRNIYHAEELPRVWKSWSRSVARGELWEDQFRLRAADGSWRWFLTRALPLRDAEGRIIQWFGTNTDIHEERRILENLRRAEEEIRQLNSGLEARVRERTAQLQEANQELESFSYSVSHDLRAPLRHIIGFAQLLERRAGAALDDVARGHLRTITNAAQQGGMLVDDLLAFSRMGRAELRQTRVDLGALVQEVRRELEPESKGRQIEWRVGELPAVKADPSLLRQVLRNLLGNAVKYTRPRAQALIEVGARSDEAEAEVWVRDNGVGFEMQYVDKLFGVFQRLHTAEQFEGTGIGLANVRRIISRHGGRTWAEGAPEQGATFHFTLPRATT</sequence>
<dbReference type="CDD" id="cd00082">
    <property type="entry name" value="HisKA"/>
    <property type="match status" value="1"/>
</dbReference>
<feature type="coiled-coil region" evidence="7">
    <location>
        <begin position="734"/>
        <end position="775"/>
    </location>
</feature>
<keyword evidence="3 6" id="KW-0597">Phosphoprotein</keyword>
<feature type="modified residue" description="4-aspartylphosphate" evidence="6">
    <location>
        <position position="60"/>
    </location>
</feature>
<dbReference type="InterPro" id="IPR003018">
    <property type="entry name" value="GAF"/>
</dbReference>
<dbReference type="InterPro" id="IPR029016">
    <property type="entry name" value="GAF-like_dom_sf"/>
</dbReference>
<dbReference type="FunFam" id="3.30.565.10:FF:000006">
    <property type="entry name" value="Sensor histidine kinase WalK"/>
    <property type="match status" value="1"/>
</dbReference>
<dbReference type="FunFam" id="3.30.450.20:FF:000099">
    <property type="entry name" value="Sensory box sensor histidine kinase"/>
    <property type="match status" value="1"/>
</dbReference>
<evidence type="ECO:0000256" key="6">
    <source>
        <dbReference type="PROSITE-ProRule" id="PRU00169"/>
    </source>
</evidence>
<dbReference type="InterPro" id="IPR003594">
    <property type="entry name" value="HATPase_dom"/>
</dbReference>
<dbReference type="InterPro" id="IPR013656">
    <property type="entry name" value="PAS_4"/>
</dbReference>
<keyword evidence="7" id="KW-0175">Coiled coil</keyword>
<gene>
    <name evidence="12" type="ORF">MEBOL_000608</name>
</gene>